<protein>
    <submittedName>
        <fullName evidence="1">Uncharacterized protein</fullName>
    </submittedName>
</protein>
<dbReference type="Proteomes" id="UP000076761">
    <property type="component" value="Unassembled WGS sequence"/>
</dbReference>
<dbReference type="EMBL" id="KV425637">
    <property type="protein sequence ID" value="KZT19617.1"/>
    <property type="molecule type" value="Genomic_DNA"/>
</dbReference>
<dbReference type="AlphaFoldDB" id="A0A165NGQ6"/>
<evidence type="ECO:0000313" key="2">
    <source>
        <dbReference type="Proteomes" id="UP000076761"/>
    </source>
</evidence>
<organism evidence="1 2">
    <name type="scientific">Neolentinus lepideus HHB14362 ss-1</name>
    <dbReference type="NCBI Taxonomy" id="1314782"/>
    <lineage>
        <taxon>Eukaryota</taxon>
        <taxon>Fungi</taxon>
        <taxon>Dikarya</taxon>
        <taxon>Basidiomycota</taxon>
        <taxon>Agaricomycotina</taxon>
        <taxon>Agaricomycetes</taxon>
        <taxon>Gloeophyllales</taxon>
        <taxon>Gloeophyllaceae</taxon>
        <taxon>Neolentinus</taxon>
    </lineage>
</organism>
<accession>A0A165NGQ6</accession>
<proteinExistence type="predicted"/>
<evidence type="ECO:0000313" key="1">
    <source>
        <dbReference type="EMBL" id="KZT19617.1"/>
    </source>
</evidence>
<gene>
    <name evidence="1" type="ORF">NEOLEDRAFT_1183248</name>
</gene>
<keyword evidence="2" id="KW-1185">Reference proteome</keyword>
<sequence length="138" mass="15144">MNCPQFASHCSFIPTVALRSNLPTLAAAWEWEYMALCLELLPASVVVELHRPLPVLPWALVVMLPSVEEAPLVQEEVPPVQEEEEVIAPVTTCLTKGKGKGKVTVAEKPQTGKVTHPHAKQVSRQIEVGLPNERQPVL</sequence>
<dbReference type="InParanoid" id="A0A165NGQ6"/>
<name>A0A165NGQ6_9AGAM</name>
<reference evidence="1 2" key="1">
    <citation type="journal article" date="2016" name="Mol. Biol. Evol.">
        <title>Comparative Genomics of Early-Diverging Mushroom-Forming Fungi Provides Insights into the Origins of Lignocellulose Decay Capabilities.</title>
        <authorList>
            <person name="Nagy L.G."/>
            <person name="Riley R."/>
            <person name="Tritt A."/>
            <person name="Adam C."/>
            <person name="Daum C."/>
            <person name="Floudas D."/>
            <person name="Sun H."/>
            <person name="Yadav J.S."/>
            <person name="Pangilinan J."/>
            <person name="Larsson K.H."/>
            <person name="Matsuura K."/>
            <person name="Barry K."/>
            <person name="Labutti K."/>
            <person name="Kuo R."/>
            <person name="Ohm R.A."/>
            <person name="Bhattacharya S.S."/>
            <person name="Shirouzu T."/>
            <person name="Yoshinaga Y."/>
            <person name="Martin F.M."/>
            <person name="Grigoriev I.V."/>
            <person name="Hibbett D.S."/>
        </authorList>
    </citation>
    <scope>NUCLEOTIDE SEQUENCE [LARGE SCALE GENOMIC DNA]</scope>
    <source>
        <strain evidence="1 2">HHB14362 ss-1</strain>
    </source>
</reference>